<reference evidence="3 4" key="1">
    <citation type="submission" date="2020-07" db="EMBL/GenBank/DDBJ databases">
        <title>Metarhizium humberi genome.</title>
        <authorList>
            <person name="Lysoe E."/>
        </authorList>
    </citation>
    <scope>NUCLEOTIDE SEQUENCE [LARGE SCALE GENOMIC DNA]</scope>
    <source>
        <strain evidence="3 4">ESALQ1638</strain>
    </source>
</reference>
<keyword evidence="2" id="KW-0732">Signal</keyword>
<gene>
    <name evidence="3" type="ORF">MHUMG1_08122</name>
</gene>
<keyword evidence="4" id="KW-1185">Reference proteome</keyword>
<dbReference type="Proteomes" id="UP000764110">
    <property type="component" value="Unassembled WGS sequence"/>
</dbReference>
<evidence type="ECO:0000256" key="1">
    <source>
        <dbReference type="SAM" id="MobiDB-lite"/>
    </source>
</evidence>
<dbReference type="AlphaFoldDB" id="A0A9P8M5F4"/>
<evidence type="ECO:0000256" key="2">
    <source>
        <dbReference type="SAM" id="SignalP"/>
    </source>
</evidence>
<proteinExistence type="predicted"/>
<feature type="chain" id="PRO_5040161752" evidence="2">
    <location>
        <begin position="18"/>
        <end position="101"/>
    </location>
</feature>
<comment type="caution">
    <text evidence="3">The sequence shown here is derived from an EMBL/GenBank/DDBJ whole genome shotgun (WGS) entry which is preliminary data.</text>
</comment>
<feature type="signal peptide" evidence="2">
    <location>
        <begin position="1"/>
        <end position="17"/>
    </location>
</feature>
<name>A0A9P8M5F4_9HYPO</name>
<dbReference type="EMBL" id="JACEFI010000017">
    <property type="protein sequence ID" value="KAH0594283.1"/>
    <property type="molecule type" value="Genomic_DNA"/>
</dbReference>
<protein>
    <submittedName>
        <fullName evidence="3">Uncharacterized protein</fullName>
    </submittedName>
</protein>
<accession>A0A9P8M5F4</accession>
<evidence type="ECO:0000313" key="4">
    <source>
        <dbReference type="Proteomes" id="UP000764110"/>
    </source>
</evidence>
<evidence type="ECO:0000313" key="3">
    <source>
        <dbReference type="EMBL" id="KAH0594283.1"/>
    </source>
</evidence>
<sequence>MKFSITLVTLCIGLVAAAPRAPESGALADKAQPRQIYSDDFVFPDDERLKPKPTPTSTPVPDDAPDEPSWDTIAVDTGSGLAVIKKKKKNNFGIALRKMVD</sequence>
<feature type="region of interest" description="Disordered" evidence="1">
    <location>
        <begin position="42"/>
        <end position="69"/>
    </location>
</feature>
<organism evidence="3 4">
    <name type="scientific">Metarhizium humberi</name>
    <dbReference type="NCBI Taxonomy" id="2596975"/>
    <lineage>
        <taxon>Eukaryota</taxon>
        <taxon>Fungi</taxon>
        <taxon>Dikarya</taxon>
        <taxon>Ascomycota</taxon>
        <taxon>Pezizomycotina</taxon>
        <taxon>Sordariomycetes</taxon>
        <taxon>Hypocreomycetidae</taxon>
        <taxon>Hypocreales</taxon>
        <taxon>Clavicipitaceae</taxon>
        <taxon>Metarhizium</taxon>
    </lineage>
</organism>